<reference evidence="1 2" key="1">
    <citation type="submission" date="2018-11" db="EMBL/GenBank/DDBJ databases">
        <title>Genome sequencing and assembly of Clostridium tagluense strain A121.</title>
        <authorList>
            <person name="Murakami T."/>
            <person name="Segawa T."/>
            <person name="Shcherbakova V.A."/>
            <person name="Mori H."/>
            <person name="Yoshimura Y."/>
        </authorList>
    </citation>
    <scope>NUCLEOTIDE SEQUENCE [LARGE SCALE GENOMIC DNA]</scope>
    <source>
        <strain evidence="1 2">A121</strain>
    </source>
</reference>
<sequence length="73" mass="8690">MKIWEVLKRENIDKKYKTTIYSMDEVLKVGYDINSNTHLTLKRNKNSDSIEFPLSQLYLGCILEMDFEEINKT</sequence>
<keyword evidence="2" id="KW-1185">Reference proteome</keyword>
<organism evidence="1 2">
    <name type="scientific">Clostridium tagluense</name>
    <dbReference type="NCBI Taxonomy" id="360422"/>
    <lineage>
        <taxon>Bacteria</taxon>
        <taxon>Bacillati</taxon>
        <taxon>Bacillota</taxon>
        <taxon>Clostridia</taxon>
        <taxon>Eubacteriales</taxon>
        <taxon>Clostridiaceae</taxon>
        <taxon>Clostridium</taxon>
    </lineage>
</organism>
<name>A0A401ULJ8_9CLOT</name>
<proteinExistence type="predicted"/>
<evidence type="ECO:0000313" key="1">
    <source>
        <dbReference type="EMBL" id="GCD10403.1"/>
    </source>
</evidence>
<gene>
    <name evidence="1" type="ORF">Ctaglu_20260</name>
</gene>
<comment type="caution">
    <text evidence="1">The sequence shown here is derived from an EMBL/GenBank/DDBJ whole genome shotgun (WGS) entry which is preliminary data.</text>
</comment>
<dbReference type="RefSeq" id="WP_125000988.1">
    <property type="nucleotide sequence ID" value="NZ_BHYK01000010.1"/>
</dbReference>
<dbReference type="AlphaFoldDB" id="A0A401ULJ8"/>
<protein>
    <submittedName>
        <fullName evidence="1">Uncharacterized protein</fullName>
    </submittedName>
</protein>
<dbReference type="Proteomes" id="UP000287872">
    <property type="component" value="Unassembled WGS sequence"/>
</dbReference>
<accession>A0A401ULJ8</accession>
<dbReference type="EMBL" id="BHYK01000010">
    <property type="protein sequence ID" value="GCD10403.1"/>
    <property type="molecule type" value="Genomic_DNA"/>
</dbReference>
<evidence type="ECO:0000313" key="2">
    <source>
        <dbReference type="Proteomes" id="UP000287872"/>
    </source>
</evidence>